<organism evidence="1 2">
    <name type="scientific">Geotrichum galactomycetum</name>
    <dbReference type="NCBI Taxonomy" id="27317"/>
    <lineage>
        <taxon>Eukaryota</taxon>
        <taxon>Fungi</taxon>
        <taxon>Dikarya</taxon>
        <taxon>Ascomycota</taxon>
        <taxon>Saccharomycotina</taxon>
        <taxon>Dipodascomycetes</taxon>
        <taxon>Dipodascales</taxon>
        <taxon>Dipodascaceae</taxon>
        <taxon>Geotrichum</taxon>
    </lineage>
</organism>
<keyword evidence="2" id="KW-1185">Reference proteome</keyword>
<name>A0ACB6V7B7_9ASCO</name>
<protein>
    <submittedName>
        <fullName evidence="1">Uncharacterized protein</fullName>
    </submittedName>
</protein>
<evidence type="ECO:0000313" key="2">
    <source>
        <dbReference type="Proteomes" id="UP000744676"/>
    </source>
</evidence>
<proteinExistence type="predicted"/>
<evidence type="ECO:0000313" key="1">
    <source>
        <dbReference type="EMBL" id="KAF5100322.1"/>
    </source>
</evidence>
<accession>A0ACB6V7B7</accession>
<sequence length="431" mass="47651">MKVATNVPDKGEELAMRRLINVCKIVKKIYPPGMKVWIVSDGHVFSDCIGVNDEVVDNYGIQLRKLYESITDGDHISFCSLPQLFTSNLHAFEENYTEDVILSHYLGTNIDPQSETCRKILMSGCSTDPSILRSLIDNSDPAKLSLYRGFAKFMQEDLAFHPVTMKSSRKACKKIASKVAFEMIKVISNALKEGDYIGGWFKANKKGGHFNVMPLPKDGDKIFESISPKNTGIDSLGLSVEQSDSKPAKMPLVYGIFAPPNFRIDQVTEVLKMLSLVKKKHGNISIEMIALDTDTPSHVGGPSLHSLEDCPDLDVFIVPGVRRVQELTREQLDKVAKICKKTDHVFGIETGTLVLAESGILAGKSACCQSSTNLVSKYPSVDWDHSSESVWKNDEGVWTSSSSFGTTTAFVMFIEKMYPKGEVDASLETTE</sequence>
<reference evidence="1 2" key="1">
    <citation type="journal article" date="2020" name="Front. Microbiol.">
        <title>Phenotypic and Genetic Characterization of the Cheese Ripening Yeast Geotrichum candidum.</title>
        <authorList>
            <person name="Perkins V."/>
            <person name="Vignola S."/>
            <person name="Lessard M.H."/>
            <person name="Plante P.L."/>
            <person name="Corbeil J."/>
            <person name="Dugat-Bony E."/>
            <person name="Frenette M."/>
            <person name="Labrie S."/>
        </authorList>
    </citation>
    <scope>NUCLEOTIDE SEQUENCE [LARGE SCALE GENOMIC DNA]</scope>
    <source>
        <strain evidence="1 2">LMA-1147</strain>
    </source>
</reference>
<gene>
    <name evidence="1" type="ORF">D0Z00_001290</name>
</gene>
<comment type="caution">
    <text evidence="1">The sequence shown here is derived from an EMBL/GenBank/DDBJ whole genome shotgun (WGS) entry which is preliminary data.</text>
</comment>
<dbReference type="EMBL" id="QVQA01000023">
    <property type="protein sequence ID" value="KAF5100322.1"/>
    <property type="molecule type" value="Genomic_DNA"/>
</dbReference>
<dbReference type="Proteomes" id="UP000744676">
    <property type="component" value="Unassembled WGS sequence"/>
</dbReference>